<gene>
    <name evidence="2" type="ORF">V5O48_009050</name>
</gene>
<accession>A0ABR3FCD3</accession>
<reference evidence="2 3" key="1">
    <citation type="submission" date="2024-02" db="EMBL/GenBank/DDBJ databases">
        <title>A draft genome for the cacao thread blight pathogen Marasmius crinis-equi.</title>
        <authorList>
            <person name="Cohen S.P."/>
            <person name="Baruah I.K."/>
            <person name="Amoako-Attah I."/>
            <person name="Bukari Y."/>
            <person name="Meinhardt L.W."/>
            <person name="Bailey B.A."/>
        </authorList>
    </citation>
    <scope>NUCLEOTIDE SEQUENCE [LARGE SCALE GENOMIC DNA]</scope>
    <source>
        <strain evidence="2 3">GH-76</strain>
    </source>
</reference>
<feature type="compositionally biased region" description="Polar residues" evidence="1">
    <location>
        <begin position="24"/>
        <end position="42"/>
    </location>
</feature>
<feature type="region of interest" description="Disordered" evidence="1">
    <location>
        <begin position="99"/>
        <end position="150"/>
    </location>
</feature>
<evidence type="ECO:0000313" key="2">
    <source>
        <dbReference type="EMBL" id="KAL0572917.1"/>
    </source>
</evidence>
<feature type="region of interest" description="Disordered" evidence="1">
    <location>
        <begin position="1"/>
        <end position="42"/>
    </location>
</feature>
<feature type="region of interest" description="Disordered" evidence="1">
    <location>
        <begin position="441"/>
        <end position="462"/>
    </location>
</feature>
<comment type="caution">
    <text evidence="2">The sequence shown here is derived from an EMBL/GenBank/DDBJ whole genome shotgun (WGS) entry which is preliminary data.</text>
</comment>
<keyword evidence="3" id="KW-1185">Reference proteome</keyword>
<feature type="region of interest" description="Disordered" evidence="1">
    <location>
        <begin position="258"/>
        <end position="289"/>
    </location>
</feature>
<proteinExistence type="predicted"/>
<dbReference type="EMBL" id="JBAHYK010000566">
    <property type="protein sequence ID" value="KAL0572917.1"/>
    <property type="molecule type" value="Genomic_DNA"/>
</dbReference>
<name>A0ABR3FCD3_9AGAR</name>
<evidence type="ECO:0000256" key="1">
    <source>
        <dbReference type="SAM" id="MobiDB-lite"/>
    </source>
</evidence>
<protein>
    <submittedName>
        <fullName evidence="2">Uncharacterized protein</fullName>
    </submittedName>
</protein>
<sequence>MPEYEAAAKPPVDEQGLPFATAANGKSSANPAETRFSSQMDPIRTTLANTRHQKSQIHRENLDKYTREKAADGMRLNRPSCEPAVPIRDKWDILETRCIQSSMRPGTHREELPDLSTLDYSSSPTRPPTPMPTWSDSDDEEGFEQSQARSAVSDLMESVGHFFEFGPDAVDSDDENCEIPEARLDEDPEDTPQTESIYLGPAAKKRREQVNTDDDWFPWASRLVRVNCLYFGYFDAPTTFGVLNTSVGPIFLASSHQRGSKRTLHNVQPSMENKRSQPSRRHASRDSSRRFASICQVLVARCHSEPNQEERGQDEGLNVQVPDTYLALERKDVLCSVNVQHVCVRHKCKVVQLAVVRQERHDTGLRRGQVAHQGKPHDVVLNTVQMRDAKFVQLFRIRPEILPVTETIEESARREWAATRRTTEAAELILGETIDPVMAESAAGPVSPSSSSKSGATSTADARAIDVNTHSSAASYSSSSLAGI</sequence>
<dbReference type="Proteomes" id="UP001465976">
    <property type="component" value="Unassembled WGS sequence"/>
</dbReference>
<evidence type="ECO:0000313" key="3">
    <source>
        <dbReference type="Proteomes" id="UP001465976"/>
    </source>
</evidence>
<organism evidence="2 3">
    <name type="scientific">Marasmius crinis-equi</name>
    <dbReference type="NCBI Taxonomy" id="585013"/>
    <lineage>
        <taxon>Eukaryota</taxon>
        <taxon>Fungi</taxon>
        <taxon>Dikarya</taxon>
        <taxon>Basidiomycota</taxon>
        <taxon>Agaricomycotina</taxon>
        <taxon>Agaricomycetes</taxon>
        <taxon>Agaricomycetidae</taxon>
        <taxon>Agaricales</taxon>
        <taxon>Marasmiineae</taxon>
        <taxon>Marasmiaceae</taxon>
        <taxon>Marasmius</taxon>
    </lineage>
</organism>